<dbReference type="EMBL" id="CAMXCT010004268">
    <property type="protein sequence ID" value="CAI4008395.1"/>
    <property type="molecule type" value="Genomic_DNA"/>
</dbReference>
<organism evidence="2">
    <name type="scientific">Cladocopium goreaui</name>
    <dbReference type="NCBI Taxonomy" id="2562237"/>
    <lineage>
        <taxon>Eukaryota</taxon>
        <taxon>Sar</taxon>
        <taxon>Alveolata</taxon>
        <taxon>Dinophyceae</taxon>
        <taxon>Suessiales</taxon>
        <taxon>Symbiodiniaceae</taxon>
        <taxon>Cladocopium</taxon>
    </lineage>
</organism>
<feature type="compositionally biased region" description="Basic residues" evidence="1">
    <location>
        <begin position="306"/>
        <end position="318"/>
    </location>
</feature>
<dbReference type="Proteomes" id="UP001152797">
    <property type="component" value="Unassembled WGS sequence"/>
</dbReference>
<proteinExistence type="predicted"/>
<evidence type="ECO:0000256" key="1">
    <source>
        <dbReference type="SAM" id="MobiDB-lite"/>
    </source>
</evidence>
<gene>
    <name evidence="2" type="ORF">C1SCF055_LOCUS33842</name>
</gene>
<feature type="region of interest" description="Disordered" evidence="1">
    <location>
        <begin position="119"/>
        <end position="146"/>
    </location>
</feature>
<dbReference type="EMBL" id="CAMXCT030004268">
    <property type="protein sequence ID" value="CAL4795707.1"/>
    <property type="molecule type" value="Genomic_DNA"/>
</dbReference>
<accession>A0A9P1GCJ8</accession>
<evidence type="ECO:0000313" key="2">
    <source>
        <dbReference type="EMBL" id="CAI4008395.1"/>
    </source>
</evidence>
<feature type="region of interest" description="Disordered" evidence="1">
    <location>
        <begin position="278"/>
        <end position="318"/>
    </location>
</feature>
<feature type="compositionally biased region" description="Basic and acidic residues" evidence="1">
    <location>
        <begin position="278"/>
        <end position="305"/>
    </location>
</feature>
<dbReference type="AlphaFoldDB" id="A0A9P1GCJ8"/>
<evidence type="ECO:0000313" key="4">
    <source>
        <dbReference type="Proteomes" id="UP001152797"/>
    </source>
</evidence>
<name>A0A9P1GCJ8_9DINO</name>
<sequence>MVAPKTKRKELNSPEYVKSEWKDGDRDAMAELLTRLNFDKESFFNEILVIVKKKKSYTVVIDEGWHSESELKELGWTAAKIQGAKSRCMALGDSHTRRNAYDGELEFFVVLSEKAKRTEESSYEEEHRKRQKVDHDPSSDLGTNFSALDARATREAEEKKKQVETPQVTKYLQTKETLKKFLTSMMSKAGKLRHLVRDLKKSYCDSATATCLKTLETHIADVDKHYDRCNESWATGEVEDFGTEEWYKQAEQRMKDATFVCAKATAYETKIRNAKKYYEKKGPAEQDDAMDHELPKKKKESEKDPKKNKKDKKSKKDK</sequence>
<keyword evidence="4" id="KW-1185">Reference proteome</keyword>
<dbReference type="EMBL" id="CAMXCT020004268">
    <property type="protein sequence ID" value="CAL1161770.1"/>
    <property type="molecule type" value="Genomic_DNA"/>
</dbReference>
<protein>
    <submittedName>
        <fullName evidence="2">Uncharacterized protein</fullName>
    </submittedName>
</protein>
<evidence type="ECO:0000313" key="3">
    <source>
        <dbReference type="EMBL" id="CAL1161770.1"/>
    </source>
</evidence>
<reference evidence="3" key="2">
    <citation type="submission" date="2024-04" db="EMBL/GenBank/DDBJ databases">
        <authorList>
            <person name="Chen Y."/>
            <person name="Shah S."/>
            <person name="Dougan E. K."/>
            <person name="Thang M."/>
            <person name="Chan C."/>
        </authorList>
    </citation>
    <scope>NUCLEOTIDE SEQUENCE [LARGE SCALE GENOMIC DNA]</scope>
</reference>
<feature type="compositionally biased region" description="Basic and acidic residues" evidence="1">
    <location>
        <begin position="119"/>
        <end position="138"/>
    </location>
</feature>
<reference evidence="2" key="1">
    <citation type="submission" date="2022-10" db="EMBL/GenBank/DDBJ databases">
        <authorList>
            <person name="Chen Y."/>
            <person name="Dougan E. K."/>
            <person name="Chan C."/>
            <person name="Rhodes N."/>
            <person name="Thang M."/>
        </authorList>
    </citation>
    <scope>NUCLEOTIDE SEQUENCE</scope>
</reference>
<comment type="caution">
    <text evidence="2">The sequence shown here is derived from an EMBL/GenBank/DDBJ whole genome shotgun (WGS) entry which is preliminary data.</text>
</comment>